<proteinExistence type="predicted"/>
<dbReference type="AlphaFoldDB" id="A0A8J4LMZ4"/>
<evidence type="ECO:0000256" key="3">
    <source>
        <dbReference type="PROSITE-ProRule" id="PRU00524"/>
    </source>
</evidence>
<dbReference type="NCBIfam" id="TIGR00187">
    <property type="entry name" value="ribE"/>
    <property type="match status" value="1"/>
</dbReference>
<dbReference type="PIRSF" id="PIRSF000498">
    <property type="entry name" value="Riboflavin_syn_A"/>
    <property type="match status" value="1"/>
</dbReference>
<dbReference type="InterPro" id="IPR026017">
    <property type="entry name" value="Lumazine-bd_dom"/>
</dbReference>
<feature type="repeat" description="Lumazine-binding" evidence="3">
    <location>
        <begin position="40"/>
        <end position="136"/>
    </location>
</feature>
<reference evidence="5" key="1">
    <citation type="journal article" date="2021" name="Proc. Natl. Acad. Sci. U.S.A.">
        <title>Three genomes in the algal genus Volvox reveal the fate of a haploid sex-determining region after a transition to homothallism.</title>
        <authorList>
            <person name="Yamamoto K."/>
            <person name="Hamaji T."/>
            <person name="Kawai-Toyooka H."/>
            <person name="Matsuzaki R."/>
            <person name="Takahashi F."/>
            <person name="Nishimura Y."/>
            <person name="Kawachi M."/>
            <person name="Noguchi H."/>
            <person name="Minakuchi Y."/>
            <person name="Umen J.G."/>
            <person name="Toyoda A."/>
            <person name="Nozaki H."/>
        </authorList>
    </citation>
    <scope>NUCLEOTIDE SEQUENCE</scope>
    <source>
        <strain evidence="5">NIES-3785</strain>
    </source>
</reference>
<dbReference type="GO" id="GO:0009231">
    <property type="term" value="P:riboflavin biosynthetic process"/>
    <property type="evidence" value="ECO:0007669"/>
    <property type="project" value="TreeGrafter"/>
</dbReference>
<evidence type="ECO:0000256" key="1">
    <source>
        <dbReference type="ARBA" id="ARBA00022679"/>
    </source>
</evidence>
<dbReference type="GO" id="GO:0004746">
    <property type="term" value="F:riboflavin synthase activity"/>
    <property type="evidence" value="ECO:0007669"/>
    <property type="project" value="TreeGrafter"/>
</dbReference>
<dbReference type="Proteomes" id="UP000722791">
    <property type="component" value="Unassembled WGS sequence"/>
</dbReference>
<dbReference type="CDD" id="cd00402">
    <property type="entry name" value="Riboflavin_synthase_like"/>
    <property type="match status" value="1"/>
</dbReference>
<feature type="domain" description="Lumazine-binding" evidence="4">
    <location>
        <begin position="137"/>
        <end position="234"/>
    </location>
</feature>
<keyword evidence="1" id="KW-0808">Transferase</keyword>
<feature type="repeat" description="Lumazine-binding" evidence="3">
    <location>
        <begin position="137"/>
        <end position="234"/>
    </location>
</feature>
<name>A0A8J4LMZ4_9CHLO</name>
<evidence type="ECO:0000313" key="6">
    <source>
        <dbReference type="Proteomes" id="UP000722791"/>
    </source>
</evidence>
<dbReference type="PROSITE" id="PS51177">
    <property type="entry name" value="LUMAZINE_BIND"/>
    <property type="match status" value="2"/>
</dbReference>
<dbReference type="InterPro" id="IPR017938">
    <property type="entry name" value="Riboflavin_synthase-like_b-brl"/>
</dbReference>
<organism evidence="5 6">
    <name type="scientific">Volvox reticuliferus</name>
    <dbReference type="NCBI Taxonomy" id="1737510"/>
    <lineage>
        <taxon>Eukaryota</taxon>
        <taxon>Viridiplantae</taxon>
        <taxon>Chlorophyta</taxon>
        <taxon>core chlorophytes</taxon>
        <taxon>Chlorophyceae</taxon>
        <taxon>CS clade</taxon>
        <taxon>Chlamydomonadales</taxon>
        <taxon>Volvocaceae</taxon>
        <taxon>Volvox</taxon>
    </lineage>
</organism>
<dbReference type="SUPFAM" id="SSF63380">
    <property type="entry name" value="Riboflavin synthase domain-like"/>
    <property type="match status" value="2"/>
</dbReference>
<dbReference type="PANTHER" id="PTHR21098">
    <property type="entry name" value="RIBOFLAVIN SYNTHASE ALPHA CHAIN"/>
    <property type="match status" value="1"/>
</dbReference>
<comment type="caution">
    <text evidence="5">The sequence shown here is derived from an EMBL/GenBank/DDBJ whole genome shotgun (WGS) entry which is preliminary data.</text>
</comment>
<evidence type="ECO:0000259" key="4">
    <source>
        <dbReference type="PROSITE" id="PS51177"/>
    </source>
</evidence>
<dbReference type="FunFam" id="2.40.30.20:FF:000003">
    <property type="entry name" value="Riboflavin synthase, alpha subunit"/>
    <property type="match status" value="1"/>
</dbReference>
<dbReference type="FunFam" id="2.40.30.20:FF:000005">
    <property type="entry name" value="Riboflavin synthase, alpha subunit"/>
    <property type="match status" value="1"/>
</dbReference>
<evidence type="ECO:0000313" key="5">
    <source>
        <dbReference type="EMBL" id="GIM02974.1"/>
    </source>
</evidence>
<dbReference type="Gene3D" id="2.40.30.20">
    <property type="match status" value="2"/>
</dbReference>
<dbReference type="Pfam" id="PF00677">
    <property type="entry name" value="Lum_binding"/>
    <property type="match status" value="2"/>
</dbReference>
<accession>A0A8J4LMZ4</accession>
<dbReference type="NCBIfam" id="NF006767">
    <property type="entry name" value="PRK09289.1"/>
    <property type="match status" value="1"/>
</dbReference>
<evidence type="ECO:0000256" key="2">
    <source>
        <dbReference type="ARBA" id="ARBA00022737"/>
    </source>
</evidence>
<dbReference type="EMBL" id="BNCQ01000013">
    <property type="protein sequence ID" value="GIM02974.1"/>
    <property type="molecule type" value="Genomic_DNA"/>
</dbReference>
<feature type="domain" description="Lumazine-binding" evidence="4">
    <location>
        <begin position="40"/>
        <end position="136"/>
    </location>
</feature>
<gene>
    <name evidence="5" type="ORF">Vretimale_7764</name>
</gene>
<sequence>MMLAQRQRSCVGFRASTASPRVRIPKSVRAHRGALLITNMFTGIVQGTANVTAVDSKEKFSSLDILFPHGKVDAIKIGASVAINGTCLTVTRIEEDTLSFDIMMETLRATNLGGLKPGSVVNFERSARVGDEIGGHNVSGHVHCTATIAAVEQTENNRRLTFEVGNPGFMKYILPKGYIAVDGCSLTIGEVWENKFSVYLIPETIRVTIFGVKGVGDSVNIEIETQTQAIVDTTERVVAQYLERLKQQE</sequence>
<keyword evidence="2" id="KW-0677">Repeat</keyword>
<dbReference type="PANTHER" id="PTHR21098:SF0">
    <property type="entry name" value="RIBOFLAVIN SYNTHASE"/>
    <property type="match status" value="1"/>
</dbReference>
<dbReference type="InterPro" id="IPR001783">
    <property type="entry name" value="Lumazine-bd"/>
</dbReference>
<dbReference type="InterPro" id="IPR023366">
    <property type="entry name" value="ATP_synth_asu-like_sf"/>
</dbReference>
<dbReference type="NCBIfam" id="NF009566">
    <property type="entry name" value="PRK13020.1"/>
    <property type="match status" value="1"/>
</dbReference>
<protein>
    <recommendedName>
        <fullName evidence="4">Lumazine-binding domain-containing protein</fullName>
    </recommendedName>
</protein>